<dbReference type="RefSeq" id="WP_063263553.1">
    <property type="nucleotide sequence ID" value="NZ_LJKE01000132.1"/>
</dbReference>
<proteinExistence type="predicted"/>
<dbReference type="SMART" id="SM00316">
    <property type="entry name" value="S1"/>
    <property type="match status" value="1"/>
</dbReference>
<gene>
    <name evidence="3" type="ORF">B4088_6374</name>
</gene>
<evidence type="ECO:0000313" key="4">
    <source>
        <dbReference type="Proteomes" id="UP000076482"/>
    </source>
</evidence>
<dbReference type="Proteomes" id="UP000076482">
    <property type="component" value="Unassembled WGS sequence"/>
</dbReference>
<dbReference type="GO" id="GO:0003676">
    <property type="term" value="F:nucleic acid binding"/>
    <property type="evidence" value="ECO:0007669"/>
    <property type="project" value="InterPro"/>
</dbReference>
<dbReference type="Pfam" id="PF00575">
    <property type="entry name" value="S1"/>
    <property type="match status" value="1"/>
</dbReference>
<dbReference type="EMBL" id="LJKE01000132">
    <property type="protein sequence ID" value="KZD50177.1"/>
    <property type="molecule type" value="Genomic_DNA"/>
</dbReference>
<dbReference type="PROSITE" id="PS50126">
    <property type="entry name" value="S1"/>
    <property type="match status" value="1"/>
</dbReference>
<evidence type="ECO:0000313" key="3">
    <source>
        <dbReference type="EMBL" id="KZD50177.1"/>
    </source>
</evidence>
<name>A0A164KFB3_BACCE</name>
<feature type="region of interest" description="Disordered" evidence="1">
    <location>
        <begin position="92"/>
        <end position="117"/>
    </location>
</feature>
<accession>A0A164KFB3</accession>
<dbReference type="PATRIC" id="fig|1396.535.peg.5618"/>
<organism evidence="3 4">
    <name type="scientific">Bacillus cereus</name>
    <dbReference type="NCBI Taxonomy" id="1396"/>
    <lineage>
        <taxon>Bacteria</taxon>
        <taxon>Bacillati</taxon>
        <taxon>Bacillota</taxon>
        <taxon>Bacilli</taxon>
        <taxon>Bacillales</taxon>
        <taxon>Bacillaceae</taxon>
        <taxon>Bacillus</taxon>
        <taxon>Bacillus cereus group</taxon>
    </lineage>
</organism>
<feature type="domain" description="S1 motif" evidence="2">
    <location>
        <begin position="5"/>
        <end position="75"/>
    </location>
</feature>
<dbReference type="SUPFAM" id="SSF50249">
    <property type="entry name" value="Nucleic acid-binding proteins"/>
    <property type="match status" value="1"/>
</dbReference>
<sequence length="117" mass="13610">MVKYGEIVKGKIINIKKQGADVKVGDEIAFLPVREVHPEDYVKDIADYVKVGEEVDVKVIGRNRKFRNQLMVSLKQADRTYQFEEMMKSWKNVSSENNAELQKGRERKQGGRPRRRS</sequence>
<dbReference type="InterPro" id="IPR012340">
    <property type="entry name" value="NA-bd_OB-fold"/>
</dbReference>
<comment type="caution">
    <text evidence="3">The sequence shown here is derived from an EMBL/GenBank/DDBJ whole genome shotgun (WGS) entry which is preliminary data.</text>
</comment>
<reference evidence="3 4" key="1">
    <citation type="submission" date="2015-09" db="EMBL/GenBank/DDBJ databases">
        <title>Bacillus cereus food isolates.</title>
        <authorList>
            <person name="Boekhorst J."/>
        </authorList>
    </citation>
    <scope>NUCLEOTIDE SEQUENCE [LARGE SCALE GENOMIC DNA]</scope>
    <source>
        <strain evidence="3 4">B4088</strain>
    </source>
</reference>
<dbReference type="Gene3D" id="2.40.50.140">
    <property type="entry name" value="Nucleic acid-binding proteins"/>
    <property type="match status" value="1"/>
</dbReference>
<dbReference type="AlphaFoldDB" id="A0A164KFB3"/>
<evidence type="ECO:0000259" key="2">
    <source>
        <dbReference type="PROSITE" id="PS50126"/>
    </source>
</evidence>
<dbReference type="InterPro" id="IPR003029">
    <property type="entry name" value="S1_domain"/>
</dbReference>
<evidence type="ECO:0000256" key="1">
    <source>
        <dbReference type="SAM" id="MobiDB-lite"/>
    </source>
</evidence>
<protein>
    <recommendedName>
        <fullName evidence="2">S1 motif domain-containing protein</fullName>
    </recommendedName>
</protein>